<feature type="transmembrane region" description="Helical" evidence="2">
    <location>
        <begin position="20"/>
        <end position="43"/>
    </location>
</feature>
<proteinExistence type="predicted"/>
<name>I0EM62_HELC0</name>
<reference evidence="4" key="1">
    <citation type="submission" date="2012-04" db="EMBL/GenBank/DDBJ databases">
        <title>Complete genome sequence of Helicobacter cetorum strain MIT 00-7128.</title>
        <authorList>
            <person name="Kersulyte D."/>
            <person name="Berg D.E."/>
        </authorList>
    </citation>
    <scope>NUCLEOTIDE SEQUENCE [LARGE SCALE GENOMIC DNA]</scope>
    <source>
        <strain evidence="4">MIT 00-7128</strain>
    </source>
</reference>
<dbReference type="Proteomes" id="UP000005010">
    <property type="component" value="Chromosome"/>
</dbReference>
<keyword evidence="2" id="KW-0472">Membrane</keyword>
<dbReference type="HOGENOM" id="CLU_952399_0_0_7"/>
<dbReference type="PATRIC" id="fig|182217.3.peg.803"/>
<evidence type="ECO:0000313" key="3">
    <source>
        <dbReference type="EMBL" id="AFI04031.1"/>
    </source>
</evidence>
<sequence>MADNEKLNDMMLDEETSGSGIKKALLIVAIAIIILAVLLMVFWKSTRETPKDNFLQTDSSMQKIGNTKEEKKDDEFENLNLDFPNQQQEDKLDKVADDVKKQEGHTPNIFPTETSPTKMESKPKATDKKLEKFGKETDGRSELDFVEHNHAINKAKKHENKDKKQKTHAKEISKKEVKKEAHSKHAKQEKVVKKETKKEVKKEKVAPKQPKEENKRAEKPSSASVAKGYYLQVGVFANTPNKYFLQEFEKLPHAIEKLGTNKRYLIGPYKSREEALEQVSEITEKITKPVIVEVR</sequence>
<dbReference type="EMBL" id="CP003479">
    <property type="protein sequence ID" value="AFI04031.1"/>
    <property type="molecule type" value="Genomic_DNA"/>
</dbReference>
<organism evidence="3 4">
    <name type="scientific">Helicobacter cetorum (strain ATCC BAA-429 / MIT 00-7128)</name>
    <dbReference type="NCBI Taxonomy" id="182217"/>
    <lineage>
        <taxon>Bacteria</taxon>
        <taxon>Pseudomonadati</taxon>
        <taxon>Campylobacterota</taxon>
        <taxon>Epsilonproteobacteria</taxon>
        <taxon>Campylobacterales</taxon>
        <taxon>Helicobacteraceae</taxon>
        <taxon>Helicobacter</taxon>
    </lineage>
</organism>
<keyword evidence="2" id="KW-0812">Transmembrane</keyword>
<keyword evidence="2" id="KW-1133">Transmembrane helix</keyword>
<protein>
    <recommendedName>
        <fullName evidence="5">SPOR domain-containing protein</fullName>
    </recommendedName>
</protein>
<feature type="compositionally biased region" description="Basic residues" evidence="1">
    <location>
        <begin position="151"/>
        <end position="167"/>
    </location>
</feature>
<dbReference type="AlphaFoldDB" id="I0EM62"/>
<evidence type="ECO:0000256" key="1">
    <source>
        <dbReference type="SAM" id="MobiDB-lite"/>
    </source>
</evidence>
<dbReference type="STRING" id="182217.HCW_03760"/>
<keyword evidence="4" id="KW-1185">Reference proteome</keyword>
<feature type="compositionally biased region" description="Basic and acidic residues" evidence="1">
    <location>
        <begin position="88"/>
        <end position="104"/>
    </location>
</feature>
<evidence type="ECO:0000313" key="4">
    <source>
        <dbReference type="Proteomes" id="UP000005010"/>
    </source>
</evidence>
<evidence type="ECO:0008006" key="5">
    <source>
        <dbReference type="Google" id="ProtNLM"/>
    </source>
</evidence>
<evidence type="ECO:0000256" key="2">
    <source>
        <dbReference type="SAM" id="Phobius"/>
    </source>
</evidence>
<feature type="compositionally biased region" description="Polar residues" evidence="1">
    <location>
        <begin position="109"/>
        <end position="118"/>
    </location>
</feature>
<feature type="region of interest" description="Disordered" evidence="1">
    <location>
        <begin position="84"/>
        <end position="223"/>
    </location>
</feature>
<feature type="compositionally biased region" description="Basic and acidic residues" evidence="1">
    <location>
        <begin position="186"/>
        <end position="219"/>
    </location>
</feature>
<accession>I0EM62</accession>
<dbReference type="KEGG" id="hce:HCW_03760"/>
<gene>
    <name evidence="3" type="ordered locus">HCW_03760</name>
</gene>
<feature type="compositionally biased region" description="Basic and acidic residues" evidence="1">
    <location>
        <begin position="168"/>
        <end position="180"/>
    </location>
</feature>
<dbReference type="RefSeq" id="WP_014660901.1">
    <property type="nucleotide sequence ID" value="NC_017737.1"/>
</dbReference>
<feature type="compositionally biased region" description="Basic and acidic residues" evidence="1">
    <location>
        <begin position="119"/>
        <end position="150"/>
    </location>
</feature>